<dbReference type="SFLD" id="SFLDS00019">
    <property type="entry name" value="Glutathione_Transferase_(cytos"/>
    <property type="match status" value="1"/>
</dbReference>
<dbReference type="InterPro" id="IPR036282">
    <property type="entry name" value="Glutathione-S-Trfase_C_sf"/>
</dbReference>
<evidence type="ECO:0000256" key="1">
    <source>
        <dbReference type="ARBA" id="ARBA00007409"/>
    </source>
</evidence>
<gene>
    <name evidence="4" type="ORF">SLS62_010851</name>
</gene>
<evidence type="ECO:0008006" key="6">
    <source>
        <dbReference type="Google" id="ProtNLM"/>
    </source>
</evidence>
<dbReference type="Pfam" id="PF14497">
    <property type="entry name" value="GST_C_3"/>
    <property type="match status" value="1"/>
</dbReference>
<dbReference type="InterPro" id="IPR040079">
    <property type="entry name" value="Glutathione_S-Trfase"/>
</dbReference>
<organism evidence="4 5">
    <name type="scientific">Diatrype stigma</name>
    <dbReference type="NCBI Taxonomy" id="117547"/>
    <lineage>
        <taxon>Eukaryota</taxon>
        <taxon>Fungi</taxon>
        <taxon>Dikarya</taxon>
        <taxon>Ascomycota</taxon>
        <taxon>Pezizomycotina</taxon>
        <taxon>Sordariomycetes</taxon>
        <taxon>Xylariomycetidae</taxon>
        <taxon>Xylariales</taxon>
        <taxon>Diatrypaceae</taxon>
        <taxon>Diatrype</taxon>
    </lineage>
</organism>
<sequence length="274" mass="30625">MTAIPPERAPKPGLNIYGSASVNPVKLTIAAEELGVPYNYVCLDLAGGETKAEWYTSSINPNGRMPAIVHVKGDGTSVTVFESGPCLLYMANEFDKTHKLSYPFGTPEYWTQLSWLSWQLAGYGPMIGQAVYYIRYATEPAPHGIWRYSSECRRLNHVLDKQLSTSPYVVGDRLTVADIAIFIFAHSLKWGGIDINAYPHVKAWHDKLAQRPAFHKGLQVPVPYQFSDEAVSNPDNQDTYKMIRKFGGQAIKSWIDQWPGDVLPVPSDYANLDQ</sequence>
<dbReference type="Gene3D" id="1.20.1050.130">
    <property type="match status" value="1"/>
</dbReference>
<evidence type="ECO:0000259" key="2">
    <source>
        <dbReference type="PROSITE" id="PS50404"/>
    </source>
</evidence>
<evidence type="ECO:0000313" key="4">
    <source>
        <dbReference type="EMBL" id="KAK7741956.1"/>
    </source>
</evidence>
<dbReference type="PROSITE" id="PS50405">
    <property type="entry name" value="GST_CTER"/>
    <property type="match status" value="1"/>
</dbReference>
<dbReference type="EMBL" id="JAKJXP020000151">
    <property type="protein sequence ID" value="KAK7741956.1"/>
    <property type="molecule type" value="Genomic_DNA"/>
</dbReference>
<protein>
    <recommendedName>
        <fullName evidence="6">Glutathione S-transferase</fullName>
    </recommendedName>
</protein>
<dbReference type="SFLD" id="SFLDG01151">
    <property type="entry name" value="Main.2:_Nu-like"/>
    <property type="match status" value="1"/>
</dbReference>
<dbReference type="SUPFAM" id="SSF52833">
    <property type="entry name" value="Thioredoxin-like"/>
    <property type="match status" value="1"/>
</dbReference>
<feature type="domain" description="GST C-terminal" evidence="3">
    <location>
        <begin position="105"/>
        <end position="225"/>
    </location>
</feature>
<dbReference type="SUPFAM" id="SSF47616">
    <property type="entry name" value="GST C-terminal domain-like"/>
    <property type="match status" value="1"/>
</dbReference>
<reference evidence="4 5" key="1">
    <citation type="submission" date="2024-02" db="EMBL/GenBank/DDBJ databases">
        <title>De novo assembly and annotation of 12 fungi associated with fruit tree decline syndrome in Ontario, Canada.</title>
        <authorList>
            <person name="Sulman M."/>
            <person name="Ellouze W."/>
            <person name="Ilyukhin E."/>
        </authorList>
    </citation>
    <scope>NUCLEOTIDE SEQUENCE [LARGE SCALE GENOMIC DNA]</scope>
    <source>
        <strain evidence="4 5">M11/M66-122</strain>
    </source>
</reference>
<dbReference type="InterPro" id="IPR004045">
    <property type="entry name" value="Glutathione_S-Trfase_N"/>
</dbReference>
<name>A0AAN9U7F9_9PEZI</name>
<dbReference type="InterPro" id="IPR004046">
    <property type="entry name" value="GST_C"/>
</dbReference>
<accession>A0AAN9U7F9</accession>
<comment type="similarity">
    <text evidence="1">Belongs to the GST superfamily.</text>
</comment>
<comment type="caution">
    <text evidence="4">The sequence shown here is derived from an EMBL/GenBank/DDBJ whole genome shotgun (WGS) entry which is preliminary data.</text>
</comment>
<keyword evidence="5" id="KW-1185">Reference proteome</keyword>
<dbReference type="SFLD" id="SFLDG00358">
    <property type="entry name" value="Main_(cytGST)"/>
    <property type="match status" value="1"/>
</dbReference>
<dbReference type="Proteomes" id="UP001320420">
    <property type="component" value="Unassembled WGS sequence"/>
</dbReference>
<dbReference type="AlphaFoldDB" id="A0AAN9U7F9"/>
<dbReference type="PANTHER" id="PTHR44051:SF8">
    <property type="entry name" value="GLUTATHIONE S-TRANSFERASE GSTA"/>
    <property type="match status" value="1"/>
</dbReference>
<dbReference type="InterPro" id="IPR036249">
    <property type="entry name" value="Thioredoxin-like_sf"/>
</dbReference>
<dbReference type="PROSITE" id="PS50404">
    <property type="entry name" value="GST_NTER"/>
    <property type="match status" value="1"/>
</dbReference>
<dbReference type="PANTHER" id="PTHR44051">
    <property type="entry name" value="GLUTATHIONE S-TRANSFERASE-RELATED"/>
    <property type="match status" value="1"/>
</dbReference>
<evidence type="ECO:0000259" key="3">
    <source>
        <dbReference type="PROSITE" id="PS50405"/>
    </source>
</evidence>
<dbReference type="Pfam" id="PF13409">
    <property type="entry name" value="GST_N_2"/>
    <property type="match status" value="1"/>
</dbReference>
<evidence type="ECO:0000313" key="5">
    <source>
        <dbReference type="Proteomes" id="UP001320420"/>
    </source>
</evidence>
<proteinExistence type="inferred from homology"/>
<feature type="domain" description="GST N-terminal" evidence="2">
    <location>
        <begin position="11"/>
        <end position="98"/>
    </location>
</feature>
<dbReference type="InterPro" id="IPR010987">
    <property type="entry name" value="Glutathione-S-Trfase_C-like"/>
</dbReference>